<dbReference type="RefSeq" id="WP_189074973.1">
    <property type="nucleotide sequence ID" value="NZ_BMQN01000030.1"/>
</dbReference>
<organism evidence="3 4">
    <name type="scientific">Deinococcus sedimenti</name>
    <dbReference type="NCBI Taxonomy" id="1867090"/>
    <lineage>
        <taxon>Bacteria</taxon>
        <taxon>Thermotogati</taxon>
        <taxon>Deinococcota</taxon>
        <taxon>Deinococci</taxon>
        <taxon>Deinococcales</taxon>
        <taxon>Deinococcaceae</taxon>
        <taxon>Deinococcus</taxon>
    </lineage>
</organism>
<dbReference type="InterPro" id="IPR000073">
    <property type="entry name" value="AB_hydrolase_1"/>
</dbReference>
<dbReference type="PANTHER" id="PTHR43798">
    <property type="entry name" value="MONOACYLGLYCEROL LIPASE"/>
    <property type="match status" value="1"/>
</dbReference>
<keyword evidence="4" id="KW-1185">Reference proteome</keyword>
<evidence type="ECO:0000259" key="2">
    <source>
        <dbReference type="Pfam" id="PF00561"/>
    </source>
</evidence>
<gene>
    <name evidence="3" type="ORF">GCM10008960_40880</name>
</gene>
<dbReference type="InterPro" id="IPR029058">
    <property type="entry name" value="AB_hydrolase_fold"/>
</dbReference>
<accession>A0ABQ2SCL7</accession>
<dbReference type="SUPFAM" id="SSF53474">
    <property type="entry name" value="alpha/beta-Hydrolases"/>
    <property type="match status" value="1"/>
</dbReference>
<evidence type="ECO:0000256" key="1">
    <source>
        <dbReference type="SAM" id="SignalP"/>
    </source>
</evidence>
<dbReference type="EMBL" id="BMQN01000030">
    <property type="protein sequence ID" value="GGS10654.1"/>
    <property type="molecule type" value="Genomic_DNA"/>
</dbReference>
<dbReference type="Gene3D" id="3.40.50.1820">
    <property type="entry name" value="alpha/beta hydrolase"/>
    <property type="match status" value="1"/>
</dbReference>
<feature type="signal peptide" evidence="1">
    <location>
        <begin position="1"/>
        <end position="18"/>
    </location>
</feature>
<dbReference type="Pfam" id="PF00561">
    <property type="entry name" value="Abhydrolase_1"/>
    <property type="match status" value="1"/>
</dbReference>
<name>A0ABQ2SCL7_9DEIO</name>
<proteinExistence type="predicted"/>
<protein>
    <recommendedName>
        <fullName evidence="2">AB hydrolase-1 domain-containing protein</fullName>
    </recommendedName>
</protein>
<dbReference type="PANTHER" id="PTHR43798:SF29">
    <property type="entry name" value="AB HYDROLASE-1 DOMAIN-CONTAINING PROTEIN"/>
    <property type="match status" value="1"/>
</dbReference>
<comment type="caution">
    <text evidence="3">The sequence shown here is derived from an EMBL/GenBank/DDBJ whole genome shotgun (WGS) entry which is preliminary data.</text>
</comment>
<evidence type="ECO:0000313" key="3">
    <source>
        <dbReference type="EMBL" id="GGS10654.1"/>
    </source>
</evidence>
<dbReference type="PRINTS" id="PR00111">
    <property type="entry name" value="ABHYDROLASE"/>
</dbReference>
<dbReference type="InterPro" id="IPR050266">
    <property type="entry name" value="AB_hydrolase_sf"/>
</dbReference>
<dbReference type="Proteomes" id="UP000644548">
    <property type="component" value="Unassembled WGS sequence"/>
</dbReference>
<keyword evidence="1" id="KW-0732">Signal</keyword>
<feature type="domain" description="AB hydrolase-1" evidence="2">
    <location>
        <begin position="46"/>
        <end position="273"/>
    </location>
</feature>
<evidence type="ECO:0000313" key="4">
    <source>
        <dbReference type="Proteomes" id="UP000644548"/>
    </source>
</evidence>
<feature type="chain" id="PRO_5046770257" description="AB hydrolase-1 domain-containing protein" evidence="1">
    <location>
        <begin position="19"/>
        <end position="289"/>
    </location>
</feature>
<reference evidence="4" key="1">
    <citation type="journal article" date="2019" name="Int. J. Syst. Evol. Microbiol.">
        <title>The Global Catalogue of Microorganisms (GCM) 10K type strain sequencing project: providing services to taxonomists for standard genome sequencing and annotation.</title>
        <authorList>
            <consortium name="The Broad Institute Genomics Platform"/>
            <consortium name="The Broad Institute Genome Sequencing Center for Infectious Disease"/>
            <person name="Wu L."/>
            <person name="Ma J."/>
        </authorList>
    </citation>
    <scope>NUCLEOTIDE SEQUENCE [LARGE SCALE GENOMIC DNA]</scope>
    <source>
        <strain evidence="4">JCM 31405</strain>
    </source>
</reference>
<sequence length="289" mass="30448">MNRTLLTLSLLLSGAALAGGADTADRGTVTVNGSTVFYKATGAGQPLILIHGYPLSGELFKNNRDLLARHFRVITVDLPGFGLSRAPSAEASIENYASTMLGFMDALKLDRVVAGGMSMGGMTLFQMYKMAPERFRGMIFIDTTADPSGVAEKANWLGTAQQAQEKGVASLVDILMPRMLTGQSRMTMPNQVAHLGSLVRQASLNGAVGGATALANRPDANPVLPTIRVPTLYLFGAEDNLTPPEVGMKMQMNTPGSQLVLIPGAGHAATFEKAAAAAQAMRAFALRLP</sequence>